<evidence type="ECO:0000313" key="2">
    <source>
        <dbReference type="EMBL" id="MCX8998481.1"/>
    </source>
</evidence>
<evidence type="ECO:0000313" key="3">
    <source>
        <dbReference type="Proteomes" id="UP001208771"/>
    </source>
</evidence>
<gene>
    <name evidence="2" type="ORF">NOF55_15305</name>
</gene>
<organism evidence="2 3">
    <name type="scientific">Ectorhizobium quercum</name>
    <dbReference type="NCBI Taxonomy" id="2965071"/>
    <lineage>
        <taxon>Bacteria</taxon>
        <taxon>Pseudomonadati</taxon>
        <taxon>Pseudomonadota</taxon>
        <taxon>Alphaproteobacteria</taxon>
        <taxon>Hyphomicrobiales</taxon>
        <taxon>Rhizobiaceae</taxon>
        <taxon>Ectorhizobium</taxon>
    </lineage>
</organism>
<protein>
    <submittedName>
        <fullName evidence="2">DUF1214 domain-containing protein</fullName>
    </submittedName>
</protein>
<feature type="domain" description="DUF1214" evidence="1">
    <location>
        <begin position="72"/>
        <end position="170"/>
    </location>
</feature>
<reference evidence="2" key="1">
    <citation type="submission" date="2022-07" db="EMBL/GenBank/DDBJ databases">
        <title>Ectorhizobium quercum gen.nov., sp. nov.</title>
        <authorList>
            <person name="Ma T."/>
            <person name="Li Y."/>
        </authorList>
    </citation>
    <scope>NUCLEOTIDE SEQUENCE</scope>
    <source>
        <strain evidence="2">BDR2-2</strain>
    </source>
</reference>
<dbReference type="RefSeq" id="WP_306412271.1">
    <property type="nucleotide sequence ID" value="NZ_JANFPI010000005.1"/>
</dbReference>
<dbReference type="InterPro" id="IPR037049">
    <property type="entry name" value="DUF1214_C_sf"/>
</dbReference>
<dbReference type="Proteomes" id="UP001208771">
    <property type="component" value="Unassembled WGS sequence"/>
</dbReference>
<evidence type="ECO:0000259" key="1">
    <source>
        <dbReference type="Pfam" id="PF06742"/>
    </source>
</evidence>
<proteinExistence type="predicted"/>
<dbReference type="AlphaFoldDB" id="A0AAE3N1K5"/>
<sequence length="194" mass="20098">MLKTPLMVAIALVIAFAGGLWSALATLDATSGLSAIRIGPWEAFPAAQTVNADPYARAHRARDGKLLYASAEGLSFTARTDAAGAPLDAACTYRLAGMAPPARLWTLFAAPQPDAPSVPAGRPTGLNSRMILKEADGSFAITLSAAARPGNWLALPASGRFTLVFDLFDTPAANSTGISGVPMPELTRLECGDD</sequence>
<comment type="caution">
    <text evidence="2">The sequence shown here is derived from an EMBL/GenBank/DDBJ whole genome shotgun (WGS) entry which is preliminary data.</text>
</comment>
<dbReference type="InterPro" id="IPR012038">
    <property type="entry name" value="UCP009471"/>
</dbReference>
<name>A0AAE3N1K5_9HYPH</name>
<keyword evidence="3" id="KW-1185">Reference proteome</keyword>
<dbReference type="EMBL" id="JANFPI010000005">
    <property type="protein sequence ID" value="MCX8998481.1"/>
    <property type="molecule type" value="Genomic_DNA"/>
</dbReference>
<accession>A0AAE3N1K5</accession>
<dbReference type="Pfam" id="PF06742">
    <property type="entry name" value="DUF1214"/>
    <property type="match status" value="1"/>
</dbReference>
<dbReference type="Gene3D" id="2.60.120.600">
    <property type="entry name" value="Domain of unknown function DUF1214, C-terminal domain"/>
    <property type="match status" value="1"/>
</dbReference>
<dbReference type="PIRSF" id="PIRSF009471">
    <property type="entry name" value="UCP009471"/>
    <property type="match status" value="1"/>
</dbReference>
<dbReference type="SUPFAM" id="SSF160935">
    <property type="entry name" value="VPA0735-like"/>
    <property type="match status" value="1"/>
</dbReference>
<dbReference type="InterPro" id="IPR010621">
    <property type="entry name" value="DUF1214"/>
</dbReference>